<keyword evidence="3" id="KW-1185">Reference proteome</keyword>
<dbReference type="AlphaFoldDB" id="A0A5C6RIC3"/>
<dbReference type="InterPro" id="IPR014710">
    <property type="entry name" value="RmlC-like_jellyroll"/>
</dbReference>
<evidence type="ECO:0000313" key="2">
    <source>
        <dbReference type="EMBL" id="TXB60104.1"/>
    </source>
</evidence>
<dbReference type="Proteomes" id="UP000321580">
    <property type="component" value="Unassembled WGS sequence"/>
</dbReference>
<evidence type="ECO:0000259" key="1">
    <source>
        <dbReference type="PROSITE" id="PS50042"/>
    </source>
</evidence>
<evidence type="ECO:0000313" key="3">
    <source>
        <dbReference type="Proteomes" id="UP000321580"/>
    </source>
</evidence>
<dbReference type="InterPro" id="IPR000595">
    <property type="entry name" value="cNMP-bd_dom"/>
</dbReference>
<dbReference type="Gene3D" id="2.60.120.10">
    <property type="entry name" value="Jelly Rolls"/>
    <property type="match status" value="1"/>
</dbReference>
<dbReference type="SUPFAM" id="SSF51206">
    <property type="entry name" value="cAMP-binding domain-like"/>
    <property type="match status" value="1"/>
</dbReference>
<dbReference type="InterPro" id="IPR018490">
    <property type="entry name" value="cNMP-bd_dom_sf"/>
</dbReference>
<sequence length="187" mass="21763">MVDLFSFLNSVNITSPQAKEALEQITQVKSYSKNEIIQEIGSRCKTIYFVQEGRARIFYYKNGNDITEHFAFRNDLIVRAESLFTGKPTSKGIQAIEQTNIVGINSDSLFKLYDKHHDIERLFRLLFEREYVNTVKRIESLQFKSAKERYVELLETTNYVQKIPLKHIASYLGITQVSLSRIRADLQ</sequence>
<name>A0A5C6RIC3_9BACT</name>
<dbReference type="OrthoDB" id="758145at2"/>
<reference evidence="2 3" key="1">
    <citation type="submission" date="2019-08" db="EMBL/GenBank/DDBJ databases">
        <title>Genome of Phaeodactylibacter luteus.</title>
        <authorList>
            <person name="Bowman J.P."/>
        </authorList>
    </citation>
    <scope>NUCLEOTIDE SEQUENCE [LARGE SCALE GENOMIC DNA]</scope>
    <source>
        <strain evidence="2 3">KCTC 42180</strain>
    </source>
</reference>
<comment type="caution">
    <text evidence="2">The sequence shown here is derived from an EMBL/GenBank/DDBJ whole genome shotgun (WGS) entry which is preliminary data.</text>
</comment>
<gene>
    <name evidence="2" type="ORF">FRY97_20725</name>
</gene>
<organism evidence="2 3">
    <name type="scientific">Phaeodactylibacter luteus</name>
    <dbReference type="NCBI Taxonomy" id="1564516"/>
    <lineage>
        <taxon>Bacteria</taxon>
        <taxon>Pseudomonadati</taxon>
        <taxon>Bacteroidota</taxon>
        <taxon>Saprospiria</taxon>
        <taxon>Saprospirales</taxon>
        <taxon>Haliscomenobacteraceae</taxon>
        <taxon>Phaeodactylibacter</taxon>
    </lineage>
</organism>
<proteinExistence type="predicted"/>
<feature type="domain" description="Cyclic nucleotide-binding" evidence="1">
    <location>
        <begin position="29"/>
        <end position="130"/>
    </location>
</feature>
<dbReference type="EMBL" id="VOOR01000080">
    <property type="protein sequence ID" value="TXB60104.1"/>
    <property type="molecule type" value="Genomic_DNA"/>
</dbReference>
<protein>
    <submittedName>
        <fullName evidence="2">Crp/Fnr family transcriptional regulator</fullName>
    </submittedName>
</protein>
<dbReference type="CDD" id="cd00038">
    <property type="entry name" value="CAP_ED"/>
    <property type="match status" value="1"/>
</dbReference>
<dbReference type="Pfam" id="PF00027">
    <property type="entry name" value="cNMP_binding"/>
    <property type="match status" value="1"/>
</dbReference>
<accession>A0A5C6RIC3</accession>
<dbReference type="PROSITE" id="PS50042">
    <property type="entry name" value="CNMP_BINDING_3"/>
    <property type="match status" value="1"/>
</dbReference>